<proteinExistence type="predicted"/>
<feature type="compositionally biased region" description="Polar residues" evidence="1">
    <location>
        <begin position="1345"/>
        <end position="1366"/>
    </location>
</feature>
<keyword evidence="4" id="KW-1185">Reference proteome</keyword>
<organism evidence="3 4">
    <name type="scientific">Lachancea lanzarotensis</name>
    <dbReference type="NCBI Taxonomy" id="1245769"/>
    <lineage>
        <taxon>Eukaryota</taxon>
        <taxon>Fungi</taxon>
        <taxon>Dikarya</taxon>
        <taxon>Ascomycota</taxon>
        <taxon>Saccharomycotina</taxon>
        <taxon>Saccharomycetes</taxon>
        <taxon>Saccharomycetales</taxon>
        <taxon>Saccharomycetaceae</taxon>
        <taxon>Lachancea</taxon>
    </lineage>
</organism>
<name>A0A0C7N8H0_9SACH</name>
<feature type="compositionally biased region" description="Basic and acidic residues" evidence="1">
    <location>
        <begin position="1280"/>
        <end position="1308"/>
    </location>
</feature>
<dbReference type="HOGENOM" id="CLU_246489_0_0_1"/>
<feature type="compositionally biased region" description="Basic and acidic residues" evidence="1">
    <location>
        <begin position="1264"/>
        <end position="1273"/>
    </location>
</feature>
<feature type="compositionally biased region" description="Polar residues" evidence="1">
    <location>
        <begin position="99"/>
        <end position="126"/>
    </location>
</feature>
<dbReference type="EMBL" id="LN736369">
    <property type="protein sequence ID" value="CEP64195.1"/>
    <property type="molecule type" value="Genomic_DNA"/>
</dbReference>
<evidence type="ECO:0000256" key="1">
    <source>
        <dbReference type="SAM" id="MobiDB-lite"/>
    </source>
</evidence>
<evidence type="ECO:0000313" key="3">
    <source>
        <dbReference type="EMBL" id="CEP64195.1"/>
    </source>
</evidence>
<feature type="region of interest" description="Disordered" evidence="1">
    <location>
        <begin position="44"/>
        <end position="165"/>
    </location>
</feature>
<dbReference type="Pfam" id="PF12231">
    <property type="entry name" value="Rif1_N"/>
    <property type="match status" value="1"/>
</dbReference>
<feature type="region of interest" description="Disordered" evidence="1">
    <location>
        <begin position="1459"/>
        <end position="1485"/>
    </location>
</feature>
<feature type="compositionally biased region" description="Polar residues" evidence="1">
    <location>
        <begin position="1471"/>
        <end position="1484"/>
    </location>
</feature>
<dbReference type="Proteomes" id="UP000054304">
    <property type="component" value="Unassembled WGS sequence"/>
</dbReference>
<dbReference type="STRING" id="1245769.A0A0C7N8H0"/>
<sequence length="1548" mass="174568">MDQSAGNLNKNGRALDVLEKHISQHNKRAKTSNYGALSSMWQTISDSSRITTSPKKTLRQSRDSSPSRKHEKYVFLTPTDPLEAKDTRKLRSSPLRKSVTFSDNIESSPPQEQLDSSPRSFSQARPSKSILKLTDSPVMKVSPRRNRKAHARPASEHLELDSSENGGSNPLNIDFWVCGEVHSLHDINSVAEFKALLTGGLYFMSSALPTAHERLFELYATLNNIMPAYVHHTHFDVKDKKLSIVINNIDLVLSTCTPHLIEHQSALLETQKKDPFVSRTYVQIVRFLSFIFSSFRIVEACKDKSLFQSSYQKVVACCIETMGHSYSNKVMITAQLAFLRDEQVGLLRNSELNVSSVIQALIKMKKIESSNLICEKLLLLKKFVSRYTDVMFETVDIWLTTEVLSRLLPNQQFYSSKIASICVSILLDLLKRSLTESTHPNVYSALTKPIKDLEVSLDSEYKNSQKRSKMGQKSTVSQLLLQSVEYLLTEKSEHKLAFDLWLSMVGLLFNSTSELDELCSDPMNEWLLLNLKHQNAGVHSVSGLALRSWRIVTYVICTKSVPSPKNARQVDVLLEPFSPAQFESRTLDDGDDDIFLLRGILYLALCNHQPDAFSHNFKNIIKPLLLRISDSHETAGVGFYTLQMLSSLCQPSKIENDFQRDFNSLKVIASPGLGMDDFLHFSSQIFDLHWDMLFKTALKLNRLADVGSLESSFNFLASTIRNTPKQLIRKEVIDMCLKSLSDALECSNQNIHCRVIHALSCSMIAFNDNMWMGFKSNVNLKKVVKQVVRHNDLSILEILKGVVESTKGLVPDLEIYDYFLSFEDKYVETYISNSVCSKIRSSEMSNSTFNALLNIAESISDEHLAENVMGICDKLRRDLGYEEHQIMMACDLPTLFKYLRLRLSLQTETIDPTFITQFTAVLKNHNQLKFELHRALDNKHYTSLVLQALILESRRYAGTAGAYIEAWRPVLSNYPLSELDNALKQVEELAVDFGLCFILRALETDIIHNSTLSSCLKEKFMSLPLDGQRNSSDSNTLEFQFLQKCYDTQSFSLLNEAIKRFILSGLLLPVVRFWRDSSEKDANVLDAEALVLLVSDVGGDDRMDYKVVKNRLNQSYDFALSVIEAALKYRKDQILIELKENFAALLLDCTGKLKNSELRVKDALKKASPILIVPDNKAIDPALQMLFRSLPAREGTLAYEQLAIVCSSFKNENRDLDKIRELLDSGAPDLTLQPYDGLAPKSKSPRLYHFKAVPKKCATPEPLKTSDEIHNESENISEAHTSEEAPNRCADKVSDQPTEHGLRNKKEQITNGQKRLSSSEYSKPLDSTENLSSASEERLLVSVNCDRSSSPQSAHKRCSSSAVKNSVSDERSLHEAETKVEEDGRDLSSVRDVRNLSTLQSDWKLSESSLQDPIQFNVTDDVRQMKRQSDLKLPIYKMSATKETTSNCKTTLEAFRAPLPSSDARDDTSERTLSAVSKTNQAPNTDVDDLSILNGVLPSDKQTKMIVQIVKQFGKEEFSQLTQAQKSYLKDAVVKFVAKLGSGESKGR</sequence>
<dbReference type="OrthoDB" id="4070686at2759"/>
<dbReference type="GeneID" id="34687740"/>
<dbReference type="RefSeq" id="XP_022630405.1">
    <property type="nucleotide sequence ID" value="XM_022775548.1"/>
</dbReference>
<feature type="compositionally biased region" description="Polar residues" evidence="1">
    <location>
        <begin position="44"/>
        <end position="55"/>
    </location>
</feature>
<dbReference type="InterPro" id="IPR022031">
    <property type="entry name" value="Rif1_N"/>
</dbReference>
<feature type="region of interest" description="Disordered" evidence="1">
    <location>
        <begin position="1259"/>
        <end position="1387"/>
    </location>
</feature>
<protein>
    <submittedName>
        <fullName evidence="3">LALA0S10e04654g1_1</fullName>
    </submittedName>
</protein>
<evidence type="ECO:0000259" key="2">
    <source>
        <dbReference type="Pfam" id="PF12231"/>
    </source>
</evidence>
<gene>
    <name evidence="3" type="ORF">LALA0_S10e04654g</name>
</gene>
<feature type="compositionally biased region" description="Basic residues" evidence="1">
    <location>
        <begin position="142"/>
        <end position="151"/>
    </location>
</feature>
<feature type="compositionally biased region" description="Basic and acidic residues" evidence="1">
    <location>
        <begin position="1367"/>
        <end position="1387"/>
    </location>
</feature>
<feature type="compositionally biased region" description="Polar residues" evidence="1">
    <location>
        <begin position="1309"/>
        <end position="1334"/>
    </location>
</feature>
<accession>A0A0C7N8H0</accession>
<evidence type="ECO:0000313" key="4">
    <source>
        <dbReference type="Proteomes" id="UP000054304"/>
    </source>
</evidence>
<reference evidence="3 4" key="1">
    <citation type="submission" date="2014-12" db="EMBL/GenBank/DDBJ databases">
        <authorList>
            <person name="Neuveglise Cecile"/>
        </authorList>
    </citation>
    <scope>NUCLEOTIDE SEQUENCE [LARGE SCALE GENOMIC DNA]</scope>
    <source>
        <strain evidence="3 4">CBS 12615</strain>
    </source>
</reference>
<feature type="domain" description="Telomere-associated protein Rif1 N-terminal" evidence="2">
    <location>
        <begin position="217"/>
        <end position="586"/>
    </location>
</feature>